<keyword evidence="4 12" id="KW-0328">Glycosyltransferase</keyword>
<evidence type="ECO:0000256" key="7">
    <source>
        <dbReference type="ARBA" id="ARBA00022824"/>
    </source>
</evidence>
<evidence type="ECO:0000256" key="12">
    <source>
        <dbReference type="RuleBase" id="RU363075"/>
    </source>
</evidence>
<dbReference type="InterPro" id="IPR005599">
    <property type="entry name" value="GPI_mannosylTrfase"/>
</dbReference>
<feature type="transmembrane region" description="Helical" evidence="12">
    <location>
        <begin position="253"/>
        <end position="270"/>
    </location>
</feature>
<organism evidence="14 15">
    <name type="scientific">Pycnococcus provasolii</name>
    <dbReference type="NCBI Taxonomy" id="41880"/>
    <lineage>
        <taxon>Eukaryota</taxon>
        <taxon>Viridiplantae</taxon>
        <taxon>Chlorophyta</taxon>
        <taxon>Pseudoscourfieldiophyceae</taxon>
        <taxon>Pseudoscourfieldiales</taxon>
        <taxon>Pycnococcaceae</taxon>
        <taxon>Pycnococcus</taxon>
    </lineage>
</organism>
<comment type="pathway">
    <text evidence="2">Protein modification; protein glycosylation.</text>
</comment>
<feature type="transmembrane region" description="Helical" evidence="12">
    <location>
        <begin position="392"/>
        <end position="411"/>
    </location>
</feature>
<comment type="caution">
    <text evidence="14">The sequence shown here is derived from an EMBL/GenBank/DDBJ whole genome shotgun (WGS) entry which is preliminary data.</text>
</comment>
<dbReference type="PANTHER" id="PTHR22760">
    <property type="entry name" value="GLYCOSYLTRANSFERASE"/>
    <property type="match status" value="1"/>
</dbReference>
<dbReference type="OrthoDB" id="19039at2759"/>
<accession>A0A830HD16</accession>
<dbReference type="GO" id="GO:0006487">
    <property type="term" value="P:protein N-linked glycosylation"/>
    <property type="evidence" value="ECO:0007669"/>
    <property type="project" value="TreeGrafter"/>
</dbReference>
<evidence type="ECO:0000313" key="15">
    <source>
        <dbReference type="Proteomes" id="UP000660262"/>
    </source>
</evidence>
<evidence type="ECO:0000256" key="5">
    <source>
        <dbReference type="ARBA" id="ARBA00022679"/>
    </source>
</evidence>
<evidence type="ECO:0000256" key="10">
    <source>
        <dbReference type="ARBA" id="ARBA00044721"/>
    </source>
</evidence>
<evidence type="ECO:0000256" key="2">
    <source>
        <dbReference type="ARBA" id="ARBA00004922"/>
    </source>
</evidence>
<evidence type="ECO:0000256" key="1">
    <source>
        <dbReference type="ARBA" id="ARBA00004477"/>
    </source>
</evidence>
<feature type="transmembrane region" description="Helical" evidence="12">
    <location>
        <begin position="316"/>
        <end position="337"/>
    </location>
</feature>
<reference evidence="14" key="1">
    <citation type="submission" date="2020-10" db="EMBL/GenBank/DDBJ databases">
        <title>Unveiling of a novel bifunctional photoreceptor, Dualchrome1, isolated from a cosmopolitan green alga.</title>
        <authorList>
            <person name="Suzuki S."/>
            <person name="Kawachi M."/>
        </authorList>
    </citation>
    <scope>NUCLEOTIDE SEQUENCE</scope>
    <source>
        <strain evidence="14">NIES 2893</strain>
    </source>
</reference>
<proteinExistence type="inferred from homology"/>
<feature type="transmembrane region" description="Helical" evidence="12">
    <location>
        <begin position="74"/>
        <end position="91"/>
    </location>
</feature>
<comment type="subcellular location">
    <subcellularLocation>
        <location evidence="1 12">Endoplasmic reticulum membrane</location>
        <topology evidence="1 12">Multi-pass membrane protein</topology>
    </subcellularLocation>
</comment>
<dbReference type="GO" id="GO:0052917">
    <property type="term" value="F:dol-P-Man:Man(7)GlcNAc(2)-PP-Dol alpha-1,6-mannosyltransferase activity"/>
    <property type="evidence" value="ECO:0007669"/>
    <property type="project" value="UniProtKB-EC"/>
</dbReference>
<evidence type="ECO:0000256" key="13">
    <source>
        <dbReference type="SAM" id="MobiDB-lite"/>
    </source>
</evidence>
<dbReference type="Proteomes" id="UP000660262">
    <property type="component" value="Unassembled WGS sequence"/>
</dbReference>
<dbReference type="Pfam" id="PF03901">
    <property type="entry name" value="Glyco_transf_22"/>
    <property type="match status" value="1"/>
</dbReference>
<dbReference type="AlphaFoldDB" id="A0A830HD16"/>
<evidence type="ECO:0000256" key="11">
    <source>
        <dbReference type="ARBA" id="ARBA00048899"/>
    </source>
</evidence>
<feature type="region of interest" description="Disordered" evidence="13">
    <location>
        <begin position="1"/>
        <end position="27"/>
    </location>
</feature>
<keyword evidence="5" id="KW-0808">Transferase</keyword>
<keyword evidence="9 12" id="KW-0472">Membrane</keyword>
<evidence type="ECO:0000256" key="3">
    <source>
        <dbReference type="ARBA" id="ARBA00007063"/>
    </source>
</evidence>
<gene>
    <name evidence="14" type="ORF">PPROV_000339200</name>
</gene>
<feature type="transmembrane region" description="Helical" evidence="12">
    <location>
        <begin position="199"/>
        <end position="217"/>
    </location>
</feature>
<keyword evidence="8 12" id="KW-1133">Transmembrane helix</keyword>
<evidence type="ECO:0000256" key="8">
    <source>
        <dbReference type="ARBA" id="ARBA00022989"/>
    </source>
</evidence>
<dbReference type="EMBL" id="BNJQ01000008">
    <property type="protein sequence ID" value="GHP04638.1"/>
    <property type="molecule type" value="Genomic_DNA"/>
</dbReference>
<evidence type="ECO:0000256" key="9">
    <source>
        <dbReference type="ARBA" id="ARBA00023136"/>
    </source>
</evidence>
<feature type="transmembrane region" description="Helical" evidence="12">
    <location>
        <begin position="277"/>
        <end position="304"/>
    </location>
</feature>
<keyword evidence="7 12" id="KW-0256">Endoplasmic reticulum</keyword>
<comment type="similarity">
    <text evidence="3 12">Belongs to the glycosyltransferase 22 family.</text>
</comment>
<dbReference type="UniPathway" id="UPA00378"/>
<sequence>MSSSQPVVRRRHASSSSSKREESAEDPYAHLPPAIAWQLEKHALGKKGHDDIRDVIKRTSVEVKETLGASDRPLWFLDVLFLVALMTSILLCPYTKVEESFGIQASHDVAYLGYSQQAFGDYDHVVFPGSVRRSFIPPAALAVASKPVFDAIQHLLDSSTYIHDAFVWLLDLPSPANLTPRTWVQRRTSPMTRGLDDALIRQVAVRVVLAIIATVAFTSYRRAVQRSKGFVAACVAGMLLVTQPHVVYYSSRLIPNAYALVASTFAAGCYRRGGRTWALIGGAVMAGVAVSMRCDLVLVGVPYAAWCWLGAPRVPIALGAVVCAVAAAASVAASVAFDTPPWQAEAAAGIDDVPQYVWPEGEVFKFNAIEGKSVQWGKSPWHWYGTSALPKLLGAAAPLAALAVLAALVPVMGPRRMWYRVDIVPLCIAGVAVCLFSVLDHKELRFVLPVVPWVNLSAADTVAAVWSRRGKLRRLICGVVILGLLALQAAFFALHLAASRVNYPGAAAIAQLHAHIDETRRSTTLNAARDASVRIHVGNLAAMSGVTRYSFRRGNGDAAAPHFKYEYSKEEGLLDDELAQKGFTHLLSESESVPGYVKVSAAQAFDGYQLDLKRLPFIHVRTRDAVYVHRLLHE</sequence>
<keyword evidence="15" id="KW-1185">Reference proteome</keyword>
<feature type="transmembrane region" description="Helical" evidence="12">
    <location>
        <begin position="475"/>
        <end position="498"/>
    </location>
</feature>
<name>A0A830HD16_9CHLO</name>
<evidence type="ECO:0000256" key="4">
    <source>
        <dbReference type="ARBA" id="ARBA00022676"/>
    </source>
</evidence>
<dbReference type="GO" id="GO:0005789">
    <property type="term" value="C:endoplasmic reticulum membrane"/>
    <property type="evidence" value="ECO:0007669"/>
    <property type="project" value="UniProtKB-SubCell"/>
</dbReference>
<keyword evidence="6 12" id="KW-0812">Transmembrane</keyword>
<feature type="transmembrane region" description="Helical" evidence="12">
    <location>
        <begin position="417"/>
        <end position="439"/>
    </location>
</feature>
<dbReference type="PANTHER" id="PTHR22760:SF1">
    <property type="entry name" value="DOL-P-MAN:MAN(7)GLCNAC(2)-PP-DOL ALPHA-1,6-MANNOSYLTRANSFERASE"/>
    <property type="match status" value="1"/>
</dbReference>
<protein>
    <recommendedName>
        <fullName evidence="12">Mannosyltransferase</fullName>
        <ecNumber evidence="12">2.4.1.-</ecNumber>
    </recommendedName>
</protein>
<evidence type="ECO:0000256" key="6">
    <source>
        <dbReference type="ARBA" id="ARBA00022692"/>
    </source>
</evidence>
<dbReference type="EC" id="2.4.1.-" evidence="12"/>
<evidence type="ECO:0000313" key="14">
    <source>
        <dbReference type="EMBL" id="GHP04638.1"/>
    </source>
</evidence>
<comment type="catalytic activity">
    <reaction evidence="11">
        <text>an alpha-D-Man-(1-&gt;2)-alpha-D-Man-(1-&gt;2)-alpha-D-Man-(1-&gt;3)-[alpha-D-Man-(1-&gt;2)-alpha-D-Man-(1-&gt;3)-alpha-D-Man-(1-&gt;6)]-beta-D-Man-(1-&gt;4)-beta-D-GlcNAc-(1-&gt;4)-alpha-D-GlcNAc-diphospho-di-trans,poly-cis-dolichol + a di-trans,poly-cis-dolichyl beta-D-mannosyl phosphate = an alpha-D-Man-(1-&gt;2)-alpha-D-Man-(1-&gt;2)-alpha-D-Man-(1-&gt;3)-[alpha-D-Man-(1-&gt;2)-alpha-D-Man-(1-&gt;3)-[alpha-D-Man-(1-&gt;6)]-alpha-D-Man-(1-&gt;6)]-beta-D-Man-(1-&gt;4)-beta-D-GlcNAc-(1-&gt;4)-alpha-D-GlcNAc-diphospho-di-trans,poly-cis-dolichol + a di-trans,poly-cis-dolichyl phosphate + H(+)</text>
        <dbReference type="Rhea" id="RHEA:29535"/>
        <dbReference type="Rhea" id="RHEA-COMP:19498"/>
        <dbReference type="Rhea" id="RHEA-COMP:19501"/>
        <dbReference type="Rhea" id="RHEA-COMP:19518"/>
        <dbReference type="Rhea" id="RHEA-COMP:19519"/>
        <dbReference type="ChEBI" id="CHEBI:15378"/>
        <dbReference type="ChEBI" id="CHEBI:57683"/>
        <dbReference type="ChEBI" id="CHEBI:58211"/>
        <dbReference type="ChEBI" id="CHEBI:132517"/>
        <dbReference type="ChEBI" id="CHEBI:132519"/>
        <dbReference type="EC" id="2.4.1.260"/>
    </reaction>
    <physiologicalReaction direction="left-to-right" evidence="11">
        <dbReference type="Rhea" id="RHEA:29536"/>
    </physiologicalReaction>
</comment>
<feature type="transmembrane region" description="Helical" evidence="12">
    <location>
        <begin position="229"/>
        <end position="247"/>
    </location>
</feature>
<comment type="function">
    <text evidence="10">Mannosyltransferase that operates in the biosynthetic pathway of dolichol-linked oligosaccharides, the glycan precursors employed in protein asparagine (N)-glycosylation. The assembly of dolichol-linked oligosaccharides begins on the cytosolic side of the endoplasmic reticulum membrane and finishes in its lumen. The sequential addition of sugars to dolichol pyrophosphate produces dolichol-linked oligosaccharides containing fourteen sugars, including two GlcNAcs, nine mannoses and three glucoses. Once assembled, the oligosaccharide is transferred from the lipid to nascent proteins by oligosaccharyltransferases. In the lumen of the endoplasmic reticulum, adds the eighth mannose residue in an alpha-1,6 linkage onto Man(7)GlcNAc(2)-PP-dolichol to produce Man(8)GlcNAc(2)-PP-dolichol.</text>
</comment>